<organism evidence="1 2">
    <name type="scientific">Candidatus Shapirobacteria bacterium GW2011_GWE2_38_30</name>
    <dbReference type="NCBI Taxonomy" id="1618490"/>
    <lineage>
        <taxon>Bacteria</taxon>
        <taxon>Candidatus Shapironibacteriota</taxon>
    </lineage>
</organism>
<name>A0A0G0M687_9BACT</name>
<sequence>MNDERIGKISYWGIVCGPHQRRMARLRVDLSRLIVCRGLMNEDTDLKDLPVILKSAIIAAEQMTLAECLTETTGDGAEERTYRWLDRCARGGDDVERLNQMASIYVGRLMVGRKH</sequence>
<reference evidence="1 2" key="1">
    <citation type="journal article" date="2015" name="Nature">
        <title>rRNA introns, odd ribosomes, and small enigmatic genomes across a large radiation of phyla.</title>
        <authorList>
            <person name="Brown C.T."/>
            <person name="Hug L.A."/>
            <person name="Thomas B.C."/>
            <person name="Sharon I."/>
            <person name="Castelle C.J."/>
            <person name="Singh A."/>
            <person name="Wilkins M.J."/>
            <person name="Williams K.H."/>
            <person name="Banfield J.F."/>
        </authorList>
    </citation>
    <scope>NUCLEOTIDE SEQUENCE [LARGE SCALE GENOMIC DNA]</scope>
</reference>
<gene>
    <name evidence="1" type="ORF">US90_C0018G0038</name>
</gene>
<dbReference type="STRING" id="1618490.US90_C0018G0038"/>
<accession>A0A0G0M687</accession>
<dbReference type="Proteomes" id="UP000034406">
    <property type="component" value="Unassembled WGS sequence"/>
</dbReference>
<protein>
    <submittedName>
        <fullName evidence="1">Uncharacterized protein</fullName>
    </submittedName>
</protein>
<proteinExistence type="predicted"/>
<evidence type="ECO:0000313" key="1">
    <source>
        <dbReference type="EMBL" id="KKQ69194.1"/>
    </source>
</evidence>
<dbReference type="AlphaFoldDB" id="A0A0G0M687"/>
<evidence type="ECO:0000313" key="2">
    <source>
        <dbReference type="Proteomes" id="UP000034406"/>
    </source>
</evidence>
<dbReference type="EMBL" id="LBUT01000018">
    <property type="protein sequence ID" value="KKQ69194.1"/>
    <property type="molecule type" value="Genomic_DNA"/>
</dbReference>
<comment type="caution">
    <text evidence="1">The sequence shown here is derived from an EMBL/GenBank/DDBJ whole genome shotgun (WGS) entry which is preliminary data.</text>
</comment>